<dbReference type="AlphaFoldDB" id="A0A239FTU4"/>
<proteinExistence type="predicted"/>
<dbReference type="EMBL" id="FZOW01000003">
    <property type="protein sequence ID" value="SNS59572.1"/>
    <property type="molecule type" value="Genomic_DNA"/>
</dbReference>
<dbReference type="Proteomes" id="UP000198327">
    <property type="component" value="Unassembled WGS sequence"/>
</dbReference>
<reference evidence="2" key="1">
    <citation type="submission" date="2017-06" db="EMBL/GenBank/DDBJ databases">
        <authorList>
            <person name="Varghese N."/>
            <person name="Submissions S."/>
        </authorList>
    </citation>
    <scope>NUCLEOTIDE SEQUENCE [LARGE SCALE GENOMIC DNA]</scope>
    <source>
        <strain evidence="2">JCM 23211</strain>
    </source>
</reference>
<protein>
    <submittedName>
        <fullName evidence="1">Uncharacterized protein</fullName>
    </submittedName>
</protein>
<organism evidence="1 2">
    <name type="scientific">Rhodococcoides kyotonense</name>
    <dbReference type="NCBI Taxonomy" id="398843"/>
    <lineage>
        <taxon>Bacteria</taxon>
        <taxon>Bacillati</taxon>
        <taxon>Actinomycetota</taxon>
        <taxon>Actinomycetes</taxon>
        <taxon>Mycobacteriales</taxon>
        <taxon>Nocardiaceae</taxon>
        <taxon>Rhodococcoides</taxon>
    </lineage>
</organism>
<dbReference type="RefSeq" id="WP_089244643.1">
    <property type="nucleotide sequence ID" value="NZ_FZOW01000003.1"/>
</dbReference>
<accession>A0A239FTU4</accession>
<gene>
    <name evidence="1" type="ORF">SAMN05421642_103426</name>
</gene>
<evidence type="ECO:0000313" key="2">
    <source>
        <dbReference type="Proteomes" id="UP000198327"/>
    </source>
</evidence>
<keyword evidence="2" id="KW-1185">Reference proteome</keyword>
<evidence type="ECO:0000313" key="1">
    <source>
        <dbReference type="EMBL" id="SNS59572.1"/>
    </source>
</evidence>
<name>A0A239FTU4_9NOCA</name>
<sequence>MNAIASPRALDEMERVLADSRGSMTLAERVAARRAIDAAAGTIYTPPAPEQVHKVARTMHSGMRRIRATN</sequence>